<sequence length="280" mass="33643">MDQKKVREFTERYLKLNDCHILESGPTYLLTQLSIHADKDLLNRPFYWMYVERMNLPPQPVRLSFVFDPENHPEEIRGEHLFYGTPRFAKILQSAQKHGKFVRLYEEPRYEPAYTDLTKPYSPWLAVNYKVSYVCDQKRDRLCSLGINLNDGTIREGFYEVIKDRRWSNRLPAKRYTVEPRLQVVEAVGELEYYLEETIRCEDLTWAEEAEKRLQSELERLDVFYPDEPSMPDEIQKEKKRRREEIVWQFHPRVEISVINAGLFYVDTPQQNLTNQKIWL</sequence>
<reference evidence="1 2" key="1">
    <citation type="submission" date="2020-07" db="EMBL/GenBank/DDBJ databases">
        <authorList>
            <person name="Feng H."/>
        </authorList>
    </citation>
    <scope>NUCLEOTIDE SEQUENCE [LARGE SCALE GENOMIC DNA]</scope>
    <source>
        <strain evidence="2">s-11</strain>
    </source>
</reference>
<dbReference type="EMBL" id="JACEIP010000001">
    <property type="protein sequence ID" value="MBA4541321.1"/>
    <property type="molecule type" value="Genomic_DNA"/>
</dbReference>
<dbReference type="OrthoDB" id="2433584at2"/>
<keyword evidence="2" id="KW-1185">Reference proteome</keyword>
<proteinExistence type="predicted"/>
<dbReference type="Proteomes" id="UP000530514">
    <property type="component" value="Unassembled WGS sequence"/>
</dbReference>
<gene>
    <name evidence="1" type="ORF">H1164_00135</name>
</gene>
<name>A0A7W2AG61_9BACL</name>
<organism evidence="1 2">
    <name type="scientific">Thermoactinomyces daqus</name>
    <dbReference type="NCBI Taxonomy" id="1329516"/>
    <lineage>
        <taxon>Bacteria</taxon>
        <taxon>Bacillati</taxon>
        <taxon>Bacillota</taxon>
        <taxon>Bacilli</taxon>
        <taxon>Bacillales</taxon>
        <taxon>Thermoactinomycetaceae</taxon>
        <taxon>Thermoactinomyces</taxon>
    </lineage>
</organism>
<dbReference type="Pfam" id="PF11079">
    <property type="entry name" value="YqhG"/>
    <property type="match status" value="1"/>
</dbReference>
<dbReference type="AlphaFoldDB" id="A0A7W2AG61"/>
<protein>
    <submittedName>
        <fullName evidence="1">Uncharacterized protein</fullName>
    </submittedName>
</protein>
<evidence type="ECO:0000313" key="2">
    <source>
        <dbReference type="Proteomes" id="UP000530514"/>
    </source>
</evidence>
<evidence type="ECO:0000313" key="1">
    <source>
        <dbReference type="EMBL" id="MBA4541321.1"/>
    </source>
</evidence>
<accession>A0A7W2AG61</accession>
<dbReference type="RefSeq" id="WP_033099173.1">
    <property type="nucleotide sequence ID" value="NZ_JACEIP010000001.1"/>
</dbReference>
<comment type="caution">
    <text evidence="1">The sequence shown here is derived from an EMBL/GenBank/DDBJ whole genome shotgun (WGS) entry which is preliminary data.</text>
</comment>
<dbReference type="InterPro" id="IPR024562">
    <property type="entry name" value="YqhG"/>
</dbReference>